<name>A0ABS0T4L3_9CAUL</name>
<evidence type="ECO:0000313" key="2">
    <source>
        <dbReference type="Proteomes" id="UP000639859"/>
    </source>
</evidence>
<evidence type="ECO:0000313" key="1">
    <source>
        <dbReference type="EMBL" id="MBI1685777.1"/>
    </source>
</evidence>
<sequence>MQAARPLETETPAREAKVVSLAEFNHARSMRALERWDLDVPADRYPFAYCFPRS</sequence>
<dbReference type="EMBL" id="JADWOX010000015">
    <property type="protein sequence ID" value="MBI1685777.1"/>
    <property type="molecule type" value="Genomic_DNA"/>
</dbReference>
<proteinExistence type="predicted"/>
<dbReference type="Proteomes" id="UP000639859">
    <property type="component" value="Unassembled WGS sequence"/>
</dbReference>
<reference evidence="1 2" key="1">
    <citation type="submission" date="2020-11" db="EMBL/GenBank/DDBJ databases">
        <title>genome sequence of strain KACC 18849.</title>
        <authorList>
            <person name="Gao J."/>
            <person name="Zhang X."/>
        </authorList>
    </citation>
    <scope>NUCLEOTIDE SEQUENCE [LARGE SCALE GENOMIC DNA]</scope>
    <source>
        <strain evidence="1 2">KACC 18849</strain>
    </source>
</reference>
<keyword evidence="2" id="KW-1185">Reference proteome</keyword>
<dbReference type="RefSeq" id="WP_198577673.1">
    <property type="nucleotide sequence ID" value="NZ_JADWOX010000015.1"/>
</dbReference>
<organism evidence="1 2">
    <name type="scientific">Caulobacter hibisci</name>
    <dbReference type="NCBI Taxonomy" id="2035993"/>
    <lineage>
        <taxon>Bacteria</taxon>
        <taxon>Pseudomonadati</taxon>
        <taxon>Pseudomonadota</taxon>
        <taxon>Alphaproteobacteria</taxon>
        <taxon>Caulobacterales</taxon>
        <taxon>Caulobacteraceae</taxon>
        <taxon>Caulobacter</taxon>
    </lineage>
</organism>
<protein>
    <submittedName>
        <fullName evidence="1">Uncharacterized protein</fullName>
    </submittedName>
</protein>
<gene>
    <name evidence="1" type="ORF">I4Q42_19080</name>
</gene>
<comment type="caution">
    <text evidence="1">The sequence shown here is derived from an EMBL/GenBank/DDBJ whole genome shotgun (WGS) entry which is preliminary data.</text>
</comment>
<accession>A0ABS0T4L3</accession>